<reference evidence="1 2" key="1">
    <citation type="journal article" date="2018" name="Sci. Rep.">
        <title>Genomic signatures of local adaptation to the degree of environmental predictability in rotifers.</title>
        <authorList>
            <person name="Franch-Gras L."/>
            <person name="Hahn C."/>
            <person name="Garcia-Roger E.M."/>
            <person name="Carmona M.J."/>
            <person name="Serra M."/>
            <person name="Gomez A."/>
        </authorList>
    </citation>
    <scope>NUCLEOTIDE SEQUENCE [LARGE SCALE GENOMIC DNA]</scope>
    <source>
        <strain evidence="1">HYR1</strain>
    </source>
</reference>
<organism evidence="1 2">
    <name type="scientific">Brachionus plicatilis</name>
    <name type="common">Marine rotifer</name>
    <name type="synonym">Brachionus muelleri</name>
    <dbReference type="NCBI Taxonomy" id="10195"/>
    <lineage>
        <taxon>Eukaryota</taxon>
        <taxon>Metazoa</taxon>
        <taxon>Spiralia</taxon>
        <taxon>Gnathifera</taxon>
        <taxon>Rotifera</taxon>
        <taxon>Eurotatoria</taxon>
        <taxon>Monogononta</taxon>
        <taxon>Pseudotrocha</taxon>
        <taxon>Ploima</taxon>
        <taxon>Brachionidae</taxon>
        <taxon>Brachionus</taxon>
    </lineage>
</organism>
<keyword evidence="2" id="KW-1185">Reference proteome</keyword>
<sequence length="82" mass="10055">MTLRKFLEISYNGKFFIQILNFDDGRIDLKKNTNYNYKCDLILERKKIYSRFRLSFFESIIESERSTTFLKVHVKNYFSCQF</sequence>
<dbReference type="Proteomes" id="UP000276133">
    <property type="component" value="Unassembled WGS sequence"/>
</dbReference>
<protein>
    <submittedName>
        <fullName evidence="1">Uncharacterized protein</fullName>
    </submittedName>
</protein>
<comment type="caution">
    <text evidence="1">The sequence shown here is derived from an EMBL/GenBank/DDBJ whole genome shotgun (WGS) entry which is preliminary data.</text>
</comment>
<gene>
    <name evidence="1" type="ORF">BpHYR1_024717</name>
</gene>
<proteinExistence type="predicted"/>
<evidence type="ECO:0000313" key="1">
    <source>
        <dbReference type="EMBL" id="RNA37579.1"/>
    </source>
</evidence>
<dbReference type="AlphaFoldDB" id="A0A3M7SPB6"/>
<evidence type="ECO:0000313" key="2">
    <source>
        <dbReference type="Proteomes" id="UP000276133"/>
    </source>
</evidence>
<name>A0A3M7SPB6_BRAPC</name>
<accession>A0A3M7SPB6</accession>
<dbReference type="EMBL" id="REGN01001023">
    <property type="protein sequence ID" value="RNA37579.1"/>
    <property type="molecule type" value="Genomic_DNA"/>
</dbReference>